<evidence type="ECO:0000313" key="3">
    <source>
        <dbReference type="Proteomes" id="UP000799757"/>
    </source>
</evidence>
<evidence type="ECO:0000256" key="1">
    <source>
        <dbReference type="SAM" id="SignalP"/>
    </source>
</evidence>
<protein>
    <submittedName>
        <fullName evidence="2">Uncharacterized protein</fullName>
    </submittedName>
</protein>
<sequence>MQFFKFFAIASTAIGLVVAAPTPSVEVEILNSTSTLEGRTHCYDNPEKNPDCRHGCGWYSFSANVDNMPLVAAPPSAPLICEQFGGRLFRFSLGEDCECSIWNVDWCWGNSIASFVGPAESQDVHGYSYRCHRIRGS</sequence>
<accession>A0A6A6XW70</accession>
<feature type="signal peptide" evidence="1">
    <location>
        <begin position="1"/>
        <end position="19"/>
    </location>
</feature>
<gene>
    <name evidence="2" type="ORF">K505DRAFT_355832</name>
</gene>
<organism evidence="2 3">
    <name type="scientific">Melanomma pulvis-pyrius CBS 109.77</name>
    <dbReference type="NCBI Taxonomy" id="1314802"/>
    <lineage>
        <taxon>Eukaryota</taxon>
        <taxon>Fungi</taxon>
        <taxon>Dikarya</taxon>
        <taxon>Ascomycota</taxon>
        <taxon>Pezizomycotina</taxon>
        <taxon>Dothideomycetes</taxon>
        <taxon>Pleosporomycetidae</taxon>
        <taxon>Pleosporales</taxon>
        <taxon>Melanommataceae</taxon>
        <taxon>Melanomma</taxon>
    </lineage>
</organism>
<dbReference type="Proteomes" id="UP000799757">
    <property type="component" value="Unassembled WGS sequence"/>
</dbReference>
<evidence type="ECO:0000313" key="2">
    <source>
        <dbReference type="EMBL" id="KAF2800265.1"/>
    </source>
</evidence>
<reference evidence="2" key="1">
    <citation type="journal article" date="2020" name="Stud. Mycol.">
        <title>101 Dothideomycetes genomes: a test case for predicting lifestyles and emergence of pathogens.</title>
        <authorList>
            <person name="Haridas S."/>
            <person name="Albert R."/>
            <person name="Binder M."/>
            <person name="Bloem J."/>
            <person name="Labutti K."/>
            <person name="Salamov A."/>
            <person name="Andreopoulos B."/>
            <person name="Baker S."/>
            <person name="Barry K."/>
            <person name="Bills G."/>
            <person name="Bluhm B."/>
            <person name="Cannon C."/>
            <person name="Castanera R."/>
            <person name="Culley D."/>
            <person name="Daum C."/>
            <person name="Ezra D."/>
            <person name="Gonzalez J."/>
            <person name="Henrissat B."/>
            <person name="Kuo A."/>
            <person name="Liang C."/>
            <person name="Lipzen A."/>
            <person name="Lutzoni F."/>
            <person name="Magnuson J."/>
            <person name="Mondo S."/>
            <person name="Nolan M."/>
            <person name="Ohm R."/>
            <person name="Pangilinan J."/>
            <person name="Park H.-J."/>
            <person name="Ramirez L."/>
            <person name="Alfaro M."/>
            <person name="Sun H."/>
            <person name="Tritt A."/>
            <person name="Yoshinaga Y."/>
            <person name="Zwiers L.-H."/>
            <person name="Turgeon B."/>
            <person name="Goodwin S."/>
            <person name="Spatafora J."/>
            <person name="Crous P."/>
            <person name="Grigoriev I."/>
        </authorList>
    </citation>
    <scope>NUCLEOTIDE SEQUENCE</scope>
    <source>
        <strain evidence="2">CBS 109.77</strain>
    </source>
</reference>
<proteinExistence type="predicted"/>
<keyword evidence="3" id="KW-1185">Reference proteome</keyword>
<dbReference type="EMBL" id="MU001750">
    <property type="protein sequence ID" value="KAF2800265.1"/>
    <property type="molecule type" value="Genomic_DNA"/>
</dbReference>
<keyword evidence="1" id="KW-0732">Signal</keyword>
<name>A0A6A6XW70_9PLEO</name>
<feature type="chain" id="PRO_5025476913" evidence="1">
    <location>
        <begin position="20"/>
        <end position="137"/>
    </location>
</feature>
<dbReference type="AlphaFoldDB" id="A0A6A6XW70"/>